<dbReference type="EMBL" id="LR797345">
    <property type="protein sequence ID" value="CAB4204438.1"/>
    <property type="molecule type" value="Genomic_DNA"/>
</dbReference>
<proteinExistence type="predicted"/>
<accession>A0A6J5QY37</accession>
<evidence type="ECO:0000313" key="2">
    <source>
        <dbReference type="EMBL" id="CAB4186291.1"/>
    </source>
</evidence>
<protein>
    <submittedName>
        <fullName evidence="2">Uncharacterized protein</fullName>
    </submittedName>
</protein>
<dbReference type="EMBL" id="LR796921">
    <property type="protein sequence ID" value="CAB4174512.1"/>
    <property type="molecule type" value="Genomic_DNA"/>
</dbReference>
<reference evidence="2" key="1">
    <citation type="submission" date="2020-05" db="EMBL/GenBank/DDBJ databases">
        <authorList>
            <person name="Chiriac C."/>
            <person name="Salcher M."/>
            <person name="Ghai R."/>
            <person name="Kavagutti S V."/>
        </authorList>
    </citation>
    <scope>NUCLEOTIDE SEQUENCE</scope>
</reference>
<organism evidence="2">
    <name type="scientific">uncultured Caudovirales phage</name>
    <dbReference type="NCBI Taxonomy" id="2100421"/>
    <lineage>
        <taxon>Viruses</taxon>
        <taxon>Duplodnaviria</taxon>
        <taxon>Heunggongvirae</taxon>
        <taxon>Uroviricota</taxon>
        <taxon>Caudoviricetes</taxon>
        <taxon>Peduoviridae</taxon>
        <taxon>Maltschvirus</taxon>
        <taxon>Maltschvirus maltsch</taxon>
    </lineage>
</organism>
<dbReference type="EMBL" id="LR797086">
    <property type="protein sequence ID" value="CAB4186291.1"/>
    <property type="molecule type" value="Genomic_DNA"/>
</dbReference>
<gene>
    <name evidence="2" type="ORF">UFOVP1138_61</name>
    <name evidence="3" type="ORF">UFOVP1394_58</name>
    <name evidence="1" type="ORF">UFOVP975_59</name>
</gene>
<name>A0A6J5QY37_9CAUD</name>
<evidence type="ECO:0000313" key="3">
    <source>
        <dbReference type="EMBL" id="CAB4204438.1"/>
    </source>
</evidence>
<sequence length="341" mass="38709">MAHDIEKLFDVPKIIDYTEEILVAAGLPVKHSRQFVELSLERKKRFHSMNFNSFGRREIPFTITPAILLNDYRWFRQLLNEMSISSEALTVVMGKIYVLTKRGGVPLTKELAKNSDKLFSRGKHWFDHYEYKADILGKPEVFLARLGDVINLGKKAVISINPGDILRKSMSGIYSGYTSCHNLINGQYRQGPVNYALDPSHLVTYITDGGDVNEKMHGRSMMVISNDLNVVAMRRFYPSPEVFGESRARAIREEVHKLIAPDVIWKKSMSTDLLQPSEPINGYMDAIAVATYADPNKKYTDVELCKDIFCFGCSAIHKRSRFGCEKCGTIQIPPPIIAVRR</sequence>
<evidence type="ECO:0000313" key="1">
    <source>
        <dbReference type="EMBL" id="CAB4174512.1"/>
    </source>
</evidence>